<dbReference type="SUPFAM" id="SSF55931">
    <property type="entry name" value="Glutamine synthetase/guanido kinase"/>
    <property type="match status" value="1"/>
</dbReference>
<dbReference type="EMBL" id="JAEVLS010000001">
    <property type="protein sequence ID" value="MBM0103746.1"/>
    <property type="molecule type" value="Genomic_DNA"/>
</dbReference>
<evidence type="ECO:0000256" key="2">
    <source>
        <dbReference type="ARBA" id="ARBA00022741"/>
    </source>
</evidence>
<proteinExistence type="inferred from homology"/>
<dbReference type="EC" id="6.3.2.2" evidence="4"/>
<comment type="caution">
    <text evidence="5">The sequence shown here is derived from an EMBL/GenBank/DDBJ whole genome shotgun (WGS) entry which is preliminary data.</text>
</comment>
<keyword evidence="6" id="KW-1185">Reference proteome</keyword>
<comment type="function">
    <text evidence="4">ATP-dependent carboxylate-amine ligase which exhibits weak glutamate--cysteine ligase activity.</text>
</comment>
<dbReference type="Pfam" id="PF04107">
    <property type="entry name" value="GCS2"/>
    <property type="match status" value="1"/>
</dbReference>
<accession>A0ABS1WS11</accession>
<dbReference type="GO" id="GO:0016874">
    <property type="term" value="F:ligase activity"/>
    <property type="evidence" value="ECO:0007669"/>
    <property type="project" value="UniProtKB-KW"/>
</dbReference>
<protein>
    <recommendedName>
        <fullName evidence="4">Putative glutamate--cysteine ligase 2</fullName>
        <ecNumber evidence="4">6.3.2.2</ecNumber>
    </recommendedName>
    <alternativeName>
        <fullName evidence="4">Gamma-glutamylcysteine synthetase 2</fullName>
        <shortName evidence="4">GCS 2</shortName>
        <shortName evidence="4">Gamma-GCS 2</shortName>
    </alternativeName>
</protein>
<dbReference type="RefSeq" id="WP_203165705.1">
    <property type="nucleotide sequence ID" value="NZ_JAEVLS010000001.1"/>
</dbReference>
<dbReference type="PANTHER" id="PTHR36510:SF1">
    <property type="entry name" value="GLUTAMATE--CYSTEINE LIGASE 2-RELATED"/>
    <property type="match status" value="1"/>
</dbReference>
<dbReference type="InterPro" id="IPR006336">
    <property type="entry name" value="GCS2"/>
</dbReference>
<keyword evidence="2 4" id="KW-0547">Nucleotide-binding</keyword>
<reference evidence="5 6" key="1">
    <citation type="journal article" date="2021" name="Int. J. Syst. Evol. Microbiol.">
        <title>Steroidobacter gossypii sp. nov., isolated from soil of cotton cropping field.</title>
        <authorList>
            <person name="Huang R."/>
            <person name="Yang S."/>
            <person name="Zhen C."/>
            <person name="Liu W."/>
        </authorList>
    </citation>
    <scope>NUCLEOTIDE SEQUENCE [LARGE SCALE GENOMIC DNA]</scope>
    <source>
        <strain evidence="5 6">S1-65</strain>
    </source>
</reference>
<dbReference type="NCBIfam" id="TIGR02050">
    <property type="entry name" value="gshA_cyan_rel"/>
    <property type="match status" value="1"/>
</dbReference>
<evidence type="ECO:0000256" key="1">
    <source>
        <dbReference type="ARBA" id="ARBA00022598"/>
    </source>
</evidence>
<name>A0ABS1WS11_9GAMM</name>
<evidence type="ECO:0000313" key="6">
    <source>
        <dbReference type="Proteomes" id="UP000661077"/>
    </source>
</evidence>
<dbReference type="Proteomes" id="UP000661077">
    <property type="component" value="Unassembled WGS sequence"/>
</dbReference>
<comment type="catalytic activity">
    <reaction evidence="4">
        <text>L-cysteine + L-glutamate + ATP = gamma-L-glutamyl-L-cysteine + ADP + phosphate + H(+)</text>
        <dbReference type="Rhea" id="RHEA:13285"/>
        <dbReference type="ChEBI" id="CHEBI:15378"/>
        <dbReference type="ChEBI" id="CHEBI:29985"/>
        <dbReference type="ChEBI" id="CHEBI:30616"/>
        <dbReference type="ChEBI" id="CHEBI:35235"/>
        <dbReference type="ChEBI" id="CHEBI:43474"/>
        <dbReference type="ChEBI" id="CHEBI:58173"/>
        <dbReference type="ChEBI" id="CHEBI:456216"/>
        <dbReference type="EC" id="6.3.2.2"/>
    </reaction>
</comment>
<gene>
    <name evidence="5" type="ORF">JM946_03280</name>
</gene>
<dbReference type="HAMAP" id="MF_01609">
    <property type="entry name" value="Glu_cys_ligase_2"/>
    <property type="match status" value="1"/>
</dbReference>
<dbReference type="InterPro" id="IPR050141">
    <property type="entry name" value="GCL_type2/YbdK_subfam"/>
</dbReference>
<evidence type="ECO:0000256" key="3">
    <source>
        <dbReference type="ARBA" id="ARBA00022840"/>
    </source>
</evidence>
<keyword evidence="1 4" id="KW-0436">Ligase</keyword>
<evidence type="ECO:0000313" key="5">
    <source>
        <dbReference type="EMBL" id="MBM0103746.1"/>
    </source>
</evidence>
<evidence type="ECO:0000256" key="4">
    <source>
        <dbReference type="HAMAP-Rule" id="MF_01609"/>
    </source>
</evidence>
<dbReference type="InterPro" id="IPR014746">
    <property type="entry name" value="Gln_synth/guanido_kin_cat_dom"/>
</dbReference>
<sequence length="379" mass="42640">MAPFEHSFGIEEEFFLVDATTGVLGSPALDRLVQDARGKLGNVVTTELLQSQIEIASPILHSHDEARDIMSRTRRALSEVVAGHGLQLIAASTHPLGVWQEQLITEKRRYDQLMADFRIVTQRNLVCGLHIHVAVPETVDRIDVMNRAMHWLPVFLALSTSSPFWNHRVTGLLSYRQALYDEWPRSGIPDFFLDESDYQAFVARMQMAGAIGDSSEIWWAIRPALRFPTLEMRIADMCTRLEDALAIAALYRCLVATLVANPEMGRARSTHTRRLIDENRWRAKRDGVKAEFILETSNEVVPVAKVVRDLMNACAEQIDRFDCASALEPIEKILCEGTSAHQQLKIYNDSRAAGEESLQALFRVIEWLKATTLGEAVAS</sequence>
<dbReference type="PANTHER" id="PTHR36510">
    <property type="entry name" value="GLUTAMATE--CYSTEINE LIGASE 2-RELATED"/>
    <property type="match status" value="1"/>
</dbReference>
<keyword evidence="3 4" id="KW-0067">ATP-binding</keyword>
<dbReference type="Gene3D" id="3.30.590.20">
    <property type="match status" value="1"/>
</dbReference>
<dbReference type="NCBIfam" id="NF010039">
    <property type="entry name" value="PRK13515.1"/>
    <property type="match status" value="1"/>
</dbReference>
<organism evidence="5 6">
    <name type="scientific">Steroidobacter gossypii</name>
    <dbReference type="NCBI Taxonomy" id="2805490"/>
    <lineage>
        <taxon>Bacteria</taxon>
        <taxon>Pseudomonadati</taxon>
        <taxon>Pseudomonadota</taxon>
        <taxon>Gammaproteobacteria</taxon>
        <taxon>Steroidobacterales</taxon>
        <taxon>Steroidobacteraceae</taxon>
        <taxon>Steroidobacter</taxon>
    </lineage>
</organism>
<dbReference type="InterPro" id="IPR011793">
    <property type="entry name" value="YbdK"/>
</dbReference>
<comment type="similarity">
    <text evidence="4">Belongs to the glutamate--cysteine ligase type 2 family. YbdK subfamily.</text>
</comment>